<dbReference type="GO" id="GO:0004475">
    <property type="term" value="F:mannose-1-phosphate guanylyltransferase (GTP) activity"/>
    <property type="evidence" value="ECO:0007669"/>
    <property type="project" value="UniProtKB-EC"/>
</dbReference>
<evidence type="ECO:0000256" key="6">
    <source>
        <dbReference type="ARBA" id="ARBA00023134"/>
    </source>
</evidence>
<dbReference type="InterPro" id="IPR005835">
    <property type="entry name" value="NTP_transferase_dom"/>
</dbReference>
<reference evidence="12 13" key="1">
    <citation type="submission" date="2015-12" db="EMBL/GenBank/DDBJ databases">
        <title>Genome sequence of Tistrella mobilis MCCC 1A02139.</title>
        <authorList>
            <person name="Lu L."/>
            <person name="Lai Q."/>
            <person name="Shao Z."/>
            <person name="Qian P."/>
        </authorList>
    </citation>
    <scope>NUCLEOTIDE SEQUENCE [LARGE SCALE GENOMIC DNA]</scope>
    <source>
        <strain evidence="12 13">MCCC 1A02139</strain>
    </source>
</reference>
<dbReference type="NCBIfam" id="TIGR01479">
    <property type="entry name" value="GMP_PMI"/>
    <property type="match status" value="1"/>
</dbReference>
<evidence type="ECO:0000259" key="9">
    <source>
        <dbReference type="Pfam" id="PF00483"/>
    </source>
</evidence>
<dbReference type="Pfam" id="PF22640">
    <property type="entry name" value="ManC_GMP_beta-helix"/>
    <property type="match status" value="1"/>
</dbReference>
<feature type="domain" description="Mannose-6-phosphate isomerase type II C-terminal" evidence="10">
    <location>
        <begin position="353"/>
        <end position="464"/>
    </location>
</feature>
<evidence type="ECO:0000313" key="12">
    <source>
        <dbReference type="EMBL" id="KYO49958.1"/>
    </source>
</evidence>
<proteinExistence type="inferred from homology"/>
<dbReference type="InterPro" id="IPR029044">
    <property type="entry name" value="Nucleotide-diphossugar_trans"/>
</dbReference>
<dbReference type="SUPFAM" id="SSF51182">
    <property type="entry name" value="RmlC-like cupins"/>
    <property type="match status" value="1"/>
</dbReference>
<dbReference type="GO" id="GO:0005525">
    <property type="term" value="F:GTP binding"/>
    <property type="evidence" value="ECO:0007669"/>
    <property type="project" value="UniProtKB-KW"/>
</dbReference>
<evidence type="ECO:0000256" key="3">
    <source>
        <dbReference type="ARBA" id="ARBA00022679"/>
    </source>
</evidence>
<dbReference type="Pfam" id="PF00483">
    <property type="entry name" value="NTP_transferase"/>
    <property type="match status" value="1"/>
</dbReference>
<evidence type="ECO:0000256" key="5">
    <source>
        <dbReference type="ARBA" id="ARBA00022741"/>
    </source>
</evidence>
<keyword evidence="3 12" id="KW-0808">Transferase</keyword>
<dbReference type="EC" id="2.7.7.13" evidence="2"/>
<dbReference type="GO" id="GO:0000271">
    <property type="term" value="P:polysaccharide biosynthetic process"/>
    <property type="evidence" value="ECO:0007669"/>
    <property type="project" value="InterPro"/>
</dbReference>
<dbReference type="Pfam" id="PF01050">
    <property type="entry name" value="MannoseP_isomer"/>
    <property type="match status" value="1"/>
</dbReference>
<organism evidence="12 13">
    <name type="scientific">Tistrella mobilis</name>
    <dbReference type="NCBI Taxonomy" id="171437"/>
    <lineage>
        <taxon>Bacteria</taxon>
        <taxon>Pseudomonadati</taxon>
        <taxon>Pseudomonadota</taxon>
        <taxon>Alphaproteobacteria</taxon>
        <taxon>Geminicoccales</taxon>
        <taxon>Geminicoccaceae</taxon>
        <taxon>Tistrella</taxon>
    </lineage>
</organism>
<dbReference type="FunFam" id="2.60.120.10:FF:000032">
    <property type="entry name" value="Mannose-1-phosphate guanylyltransferase/mannose-6-phosphate isomerase"/>
    <property type="match status" value="1"/>
</dbReference>
<name>A0A162JVK1_9PROT</name>
<dbReference type="Proteomes" id="UP000075787">
    <property type="component" value="Unassembled WGS sequence"/>
</dbReference>
<dbReference type="AlphaFoldDB" id="A0A162JVK1"/>
<comment type="similarity">
    <text evidence="1 8">Belongs to the mannose-6-phosphate isomerase type 2 family.</text>
</comment>
<evidence type="ECO:0000256" key="7">
    <source>
        <dbReference type="ARBA" id="ARBA00047343"/>
    </source>
</evidence>
<feature type="domain" description="Nucleotidyl transferase" evidence="9">
    <location>
        <begin position="4"/>
        <end position="284"/>
    </location>
</feature>
<keyword evidence="4" id="KW-0548">Nucleotidyltransferase</keyword>
<evidence type="ECO:0000256" key="4">
    <source>
        <dbReference type="ARBA" id="ARBA00022695"/>
    </source>
</evidence>
<dbReference type="CDD" id="cd02213">
    <property type="entry name" value="cupin_PMI_typeII_C"/>
    <property type="match status" value="1"/>
</dbReference>
<evidence type="ECO:0000256" key="2">
    <source>
        <dbReference type="ARBA" id="ARBA00012387"/>
    </source>
</evidence>
<dbReference type="InterPro" id="IPR014710">
    <property type="entry name" value="RmlC-like_jellyroll"/>
</dbReference>
<comment type="catalytic activity">
    <reaction evidence="7">
        <text>alpha-D-mannose 1-phosphate + GTP + H(+) = GDP-alpha-D-mannose + diphosphate</text>
        <dbReference type="Rhea" id="RHEA:15229"/>
        <dbReference type="ChEBI" id="CHEBI:15378"/>
        <dbReference type="ChEBI" id="CHEBI:33019"/>
        <dbReference type="ChEBI" id="CHEBI:37565"/>
        <dbReference type="ChEBI" id="CHEBI:57527"/>
        <dbReference type="ChEBI" id="CHEBI:58409"/>
        <dbReference type="EC" id="2.7.7.13"/>
    </reaction>
</comment>
<gene>
    <name evidence="12" type="primary">cpsB</name>
    <name evidence="12" type="ORF">AUP44_15540</name>
</gene>
<dbReference type="PANTHER" id="PTHR46390">
    <property type="entry name" value="MANNOSE-1-PHOSPHATE GUANYLYLTRANSFERASE"/>
    <property type="match status" value="1"/>
</dbReference>
<sequence length="469" mass="50171">MITPVILCGGGGTRLWPLSRKALPKQFLALAGSDTMLQATLKRVSPKAGFGAPILVCNEDHRFLVAEQARAAGIEPAAILLEPVGRNTAPAVAAAAHAALAHDPDALMLVLPSDHVIGDTPAFREAVAAAARRAVAGDLVTFGVKPTRPETGYGYIETGTALDERAFRISRFHEKPARETAERYLADGRFFWNSGMFLFPARVVLAELESSAPAVAEAVAAAYAGRSADLDFVRLPKEIFASAPDLSIDVGVMEKTAHGAVVPADLGWSDVGAWDALWAIGERDATGVVAIGDVVAENVADSYLRSEGPLVAAVGVRDLIVVATNDAVLVAPKHEAQAVKTIVERLRAARRPEAETGALTYRPWGSYQGIDLGERFQVKRIVVKPGRKLSLQMHHHRAEHWIVVSGTAEVTCGDRTFLLHENQSTYIPQGAVHRLGNPGKIPLHLIEVQSGGYLGEDDIVRIADEFGRA</sequence>
<keyword evidence="6" id="KW-0342">GTP-binding</keyword>
<evidence type="ECO:0000259" key="11">
    <source>
        <dbReference type="Pfam" id="PF22640"/>
    </source>
</evidence>
<keyword evidence="5" id="KW-0547">Nucleotide-binding</keyword>
<dbReference type="InterPro" id="IPR006375">
    <property type="entry name" value="Man1P_GuaTrfase/Man6P_Isoase"/>
</dbReference>
<dbReference type="Gene3D" id="3.90.550.10">
    <property type="entry name" value="Spore Coat Polysaccharide Biosynthesis Protein SpsA, Chain A"/>
    <property type="match status" value="1"/>
</dbReference>
<dbReference type="InterPro" id="IPR011051">
    <property type="entry name" value="RmlC_Cupin_sf"/>
</dbReference>
<evidence type="ECO:0000256" key="8">
    <source>
        <dbReference type="RuleBase" id="RU004190"/>
    </source>
</evidence>
<dbReference type="InterPro" id="IPR051161">
    <property type="entry name" value="Mannose-6P_isomerase_type2"/>
</dbReference>
<evidence type="ECO:0000313" key="13">
    <source>
        <dbReference type="Proteomes" id="UP000075787"/>
    </source>
</evidence>
<dbReference type="InterPro" id="IPR049577">
    <property type="entry name" value="GMPP_N"/>
</dbReference>
<dbReference type="SUPFAM" id="SSF53448">
    <property type="entry name" value="Nucleotide-diphospho-sugar transferases"/>
    <property type="match status" value="1"/>
</dbReference>
<feature type="domain" description="MannoseP isomerase/GMP-like beta-helix" evidence="11">
    <location>
        <begin position="299"/>
        <end position="346"/>
    </location>
</feature>
<dbReference type="CDD" id="cd02509">
    <property type="entry name" value="GDP-M1P_Guanylyltransferase"/>
    <property type="match status" value="1"/>
</dbReference>
<protein>
    <recommendedName>
        <fullName evidence="2">mannose-1-phosphate guanylyltransferase</fullName>
        <ecNumber evidence="2">2.7.7.13</ecNumber>
    </recommendedName>
</protein>
<dbReference type="GO" id="GO:0009298">
    <property type="term" value="P:GDP-mannose biosynthetic process"/>
    <property type="evidence" value="ECO:0007669"/>
    <property type="project" value="TreeGrafter"/>
</dbReference>
<dbReference type="OrthoDB" id="9806359at2"/>
<evidence type="ECO:0000259" key="10">
    <source>
        <dbReference type="Pfam" id="PF01050"/>
    </source>
</evidence>
<dbReference type="EMBL" id="LPZR01000213">
    <property type="protein sequence ID" value="KYO49958.1"/>
    <property type="molecule type" value="Genomic_DNA"/>
</dbReference>
<dbReference type="FunFam" id="3.90.550.10:FF:000046">
    <property type="entry name" value="Mannose-1-phosphate guanylyltransferase (GDP)"/>
    <property type="match status" value="1"/>
</dbReference>
<comment type="caution">
    <text evidence="12">The sequence shown here is derived from an EMBL/GenBank/DDBJ whole genome shotgun (WGS) entry which is preliminary data.</text>
</comment>
<evidence type="ECO:0000256" key="1">
    <source>
        <dbReference type="ARBA" id="ARBA00006115"/>
    </source>
</evidence>
<dbReference type="PANTHER" id="PTHR46390:SF1">
    <property type="entry name" value="MANNOSE-1-PHOSPHATE GUANYLYLTRANSFERASE"/>
    <property type="match status" value="1"/>
</dbReference>
<dbReference type="InterPro" id="IPR054566">
    <property type="entry name" value="ManC/GMP-like_b-helix"/>
</dbReference>
<dbReference type="InterPro" id="IPR001538">
    <property type="entry name" value="Man6P_isomerase-2_C"/>
</dbReference>
<accession>A0A162JVK1</accession>
<dbReference type="Gene3D" id="2.60.120.10">
    <property type="entry name" value="Jelly Rolls"/>
    <property type="match status" value="1"/>
</dbReference>